<feature type="region of interest" description="Disordered" evidence="1">
    <location>
        <begin position="325"/>
        <end position="361"/>
    </location>
</feature>
<keyword evidence="3" id="KW-1185">Reference proteome</keyword>
<dbReference type="Proteomes" id="UP000813444">
    <property type="component" value="Unassembled WGS sequence"/>
</dbReference>
<feature type="compositionally biased region" description="Polar residues" evidence="1">
    <location>
        <begin position="325"/>
        <end position="341"/>
    </location>
</feature>
<protein>
    <submittedName>
        <fullName evidence="2">Uncharacterized protein</fullName>
    </submittedName>
</protein>
<name>A0A8K0SW36_9HYPO</name>
<proteinExistence type="predicted"/>
<accession>A0A8K0SW36</accession>
<reference evidence="2" key="1">
    <citation type="journal article" date="2021" name="Nat. Commun.">
        <title>Genetic determinants of endophytism in the Arabidopsis root mycobiome.</title>
        <authorList>
            <person name="Mesny F."/>
            <person name="Miyauchi S."/>
            <person name="Thiergart T."/>
            <person name="Pickel B."/>
            <person name="Atanasova L."/>
            <person name="Karlsson M."/>
            <person name="Huettel B."/>
            <person name="Barry K.W."/>
            <person name="Haridas S."/>
            <person name="Chen C."/>
            <person name="Bauer D."/>
            <person name="Andreopoulos W."/>
            <person name="Pangilinan J."/>
            <person name="LaButti K."/>
            <person name="Riley R."/>
            <person name="Lipzen A."/>
            <person name="Clum A."/>
            <person name="Drula E."/>
            <person name="Henrissat B."/>
            <person name="Kohler A."/>
            <person name="Grigoriev I.V."/>
            <person name="Martin F.M."/>
            <person name="Hacquard S."/>
        </authorList>
    </citation>
    <scope>NUCLEOTIDE SEQUENCE</scope>
    <source>
        <strain evidence="2">MPI-CAGE-CH-0235</strain>
    </source>
</reference>
<dbReference type="OrthoDB" id="5207413at2759"/>
<gene>
    <name evidence="2" type="ORF">B0I35DRAFT_191614</name>
</gene>
<organism evidence="2 3">
    <name type="scientific">Stachybotrys elegans</name>
    <dbReference type="NCBI Taxonomy" id="80388"/>
    <lineage>
        <taxon>Eukaryota</taxon>
        <taxon>Fungi</taxon>
        <taxon>Dikarya</taxon>
        <taxon>Ascomycota</taxon>
        <taxon>Pezizomycotina</taxon>
        <taxon>Sordariomycetes</taxon>
        <taxon>Hypocreomycetidae</taxon>
        <taxon>Hypocreales</taxon>
        <taxon>Stachybotryaceae</taxon>
        <taxon>Stachybotrys</taxon>
    </lineage>
</organism>
<feature type="region of interest" description="Disordered" evidence="1">
    <location>
        <begin position="87"/>
        <end position="179"/>
    </location>
</feature>
<feature type="compositionally biased region" description="Basic and acidic residues" evidence="1">
    <location>
        <begin position="94"/>
        <end position="106"/>
    </location>
</feature>
<evidence type="ECO:0000256" key="1">
    <source>
        <dbReference type="SAM" id="MobiDB-lite"/>
    </source>
</evidence>
<feature type="compositionally biased region" description="Basic residues" evidence="1">
    <location>
        <begin position="132"/>
        <end position="145"/>
    </location>
</feature>
<comment type="caution">
    <text evidence="2">The sequence shown here is derived from an EMBL/GenBank/DDBJ whole genome shotgun (WGS) entry which is preliminary data.</text>
</comment>
<evidence type="ECO:0000313" key="2">
    <source>
        <dbReference type="EMBL" id="KAH7322987.1"/>
    </source>
</evidence>
<dbReference type="AlphaFoldDB" id="A0A8K0SW36"/>
<dbReference type="EMBL" id="JAGPNK010000004">
    <property type="protein sequence ID" value="KAH7322987.1"/>
    <property type="molecule type" value="Genomic_DNA"/>
</dbReference>
<evidence type="ECO:0000313" key="3">
    <source>
        <dbReference type="Proteomes" id="UP000813444"/>
    </source>
</evidence>
<feature type="region of interest" description="Disordered" evidence="1">
    <location>
        <begin position="225"/>
        <end position="245"/>
    </location>
</feature>
<sequence>MTDRTFERPGVYFHVEFGVSWSPRRPCKNRQVTYMSRSLRDREQQFPRQLPPANTNYLTNNPAAHSVDQFNLHQLHLQQYPYQHYYYNPQLPRNRPEQSPRTDSPRSRRQGRPPSPRTPVQASPNSNEGRRSSRSASRRPSHGRGKSAPPPLNDSPWDDEPEPMAASALPIPKHKAMPLREPELRRTLTDVPSLPSLGLDSPPGIAWALPTGFIAGMEDNTDIPYEQHSRARSNTAPRNRDDRDARHVREMGSLAEALMTVDNGFEDQWWYQGPRLVNISGEMRFPSSAGHRGSVVSDSDCVYSPVEQYMDYDTIPQPLQPVSPPSTFTELVSPLSQTASPGSGYPALTRSLTTRSDELHM</sequence>